<keyword evidence="11" id="KW-0732">Signal</keyword>
<gene>
    <name evidence="14" type="ORF">PYW07_010906</name>
</gene>
<evidence type="ECO:0000256" key="6">
    <source>
        <dbReference type="ARBA" id="ARBA00023170"/>
    </source>
</evidence>
<dbReference type="PROSITE" id="PS50835">
    <property type="entry name" value="IG_LIKE"/>
    <property type="match status" value="7"/>
</dbReference>
<accession>A0AAD8DLD9</accession>
<dbReference type="Pfam" id="PF13927">
    <property type="entry name" value="Ig_3"/>
    <property type="match status" value="2"/>
</dbReference>
<comment type="caution">
    <text evidence="14">The sequence shown here is derived from an EMBL/GenBank/DDBJ whole genome shotgun (WGS) entry which is preliminary data.</text>
</comment>
<dbReference type="InterPro" id="IPR008266">
    <property type="entry name" value="Tyr_kinase_AS"/>
</dbReference>
<dbReference type="InterPro" id="IPR007110">
    <property type="entry name" value="Ig-like_dom"/>
</dbReference>
<keyword evidence="4 10" id="KW-0472">Membrane</keyword>
<protein>
    <recommendedName>
        <fullName evidence="16">Tyrosine-protein kinase-like otk</fullName>
    </recommendedName>
</protein>
<dbReference type="SUPFAM" id="SSF56112">
    <property type="entry name" value="Protein kinase-like (PK-like)"/>
    <property type="match status" value="1"/>
</dbReference>
<dbReference type="Pfam" id="PF07714">
    <property type="entry name" value="PK_Tyr_Ser-Thr"/>
    <property type="match status" value="1"/>
</dbReference>
<dbReference type="InterPro" id="IPR013783">
    <property type="entry name" value="Ig-like_fold"/>
</dbReference>
<dbReference type="Proteomes" id="UP001231518">
    <property type="component" value="Chromosome 26"/>
</dbReference>
<evidence type="ECO:0000256" key="1">
    <source>
        <dbReference type="ARBA" id="ARBA00004167"/>
    </source>
</evidence>
<dbReference type="CDD" id="cd00096">
    <property type="entry name" value="Ig"/>
    <property type="match status" value="1"/>
</dbReference>
<evidence type="ECO:0000256" key="8">
    <source>
        <dbReference type="ARBA" id="ARBA00023319"/>
    </source>
</evidence>
<feature type="domain" description="Ig-like" evidence="13">
    <location>
        <begin position="55"/>
        <end position="128"/>
    </location>
</feature>
<dbReference type="EMBL" id="JARGEI010000029">
    <property type="protein sequence ID" value="KAJ8706129.1"/>
    <property type="molecule type" value="Genomic_DNA"/>
</dbReference>
<dbReference type="InterPro" id="IPR020635">
    <property type="entry name" value="Tyr_kinase_cat_dom"/>
</dbReference>
<dbReference type="InterPro" id="IPR036179">
    <property type="entry name" value="Ig-like_dom_sf"/>
</dbReference>
<evidence type="ECO:0008006" key="16">
    <source>
        <dbReference type="Google" id="ProtNLM"/>
    </source>
</evidence>
<evidence type="ECO:0000256" key="3">
    <source>
        <dbReference type="ARBA" id="ARBA00022989"/>
    </source>
</evidence>
<sequence length="1319" mass="143219">MCVMRPFLLVMLLLSDFEHSFGSEDVTHHSTHKIRTHKYNRRHRAVNDGELRFEPEPYSKKLELNSSGKIHCKVAGGVNPTVQWFLNDTAPLPEGVTSANGTLMVADADKRHAGVYTCRAVDGERSITSKINLDVVSKLRSLLASRTTQLPEGVTSANGTLMVADADKRHAGVYTCRAVDGERSITSKINLDVVSKLRSLLASRTTQLPEGVTSANGTLMVADADKRHAGVYTCRAVDGERSITSKINLDVVSKLRSLLASRTTQLPEGVTSANGTLMVADADKRHAGVYTCRAVDGERSITSKINLDVVSKLRSLLASRTTQLPEGVTSANGTLMVADADKRHAGVYTCRAVDGERSITSKINLDVVSKLRSLLASRTTQLPEGVTSANGTLMVADADKRHAGVYTCRAVDGERSITSKINLDVVSKLRSLLASRTTQLPEGVTSANGTLMVADADKRHAGVYTCRAVDGERSITSKINLDVVSKLRSLLASRTTQLPEGVTSANGTLMVADADKRHAGVYTCRAVDGERSITSKINLDVVSKLRSLLASRTTQLPEGVTSANGTLMVADADKRHAGVYTCRAVDGERSITSKINLDVVSKLRSLLASRTTQLPEGVTSANGTLMVADADKRHAGVYTCRAVDGERSITSKINLDVVSKLRSLLASRTTQLPEGVTSANGTLMVADADKRHAGVYTCRAVDGERSITSKINLDVVSKLRSLLASRTTQLPEGVTSANGTLMVADADKRHAGVYTCRAVDGERSITSKINLDVVMTPRVVEPSPGEQLHVTVGQTVVLHCVATGDPVPTTHWDRNLAILGKQQEGVDVEDGVNATSARILVMNNGTLVIHNVSSPDADRYGCTAGSAAGLARNELQLIVHQEGELPPQESSGVAGKAVVVSISVAGAYMVLVLALMVYCRRRRLRRRQRGEKMELEMTEGREKLVEEGEEDKQKVNGAALQNGRLLAHDKDSGADNSEVSGISRTSKKSGQFEHLSIPRTLLTEQITLGRGEFGEVMLAKIDMIQVNKLRNKDSLDAEGEPKLRPVLVKALTTKDEVQLAEFRRQLELFTRVRHENIARLIGLCNEADPHYMLLEHTDWGELKKFLIATRSPEENAEYVARVGPAHAHPAPAKTSPPLAPQHRALLAAHLAAAAAKCAAVRFTHRDIAARNCLITSKLQLKLSYPALTRGPDSHEYYKLHDQVIPLRWLPPEAVLEGDYSTKSDVYMFAVTVWEIYTKAELPFAKLNDNSVLERVKAGSLEWTIPDTMPEALGALLKRCWSKSPSDRPQFTEIYEEITGILQDVTSETTSQTSHNKTEE</sequence>
<dbReference type="PANTHER" id="PTHR24416:SF573">
    <property type="entry name" value="INACTIVE TYROSINE-PROTEIN KINASE 7"/>
    <property type="match status" value="1"/>
</dbReference>
<feature type="signal peptide" evidence="11">
    <location>
        <begin position="1"/>
        <end position="22"/>
    </location>
</feature>
<dbReference type="InterPro" id="IPR000719">
    <property type="entry name" value="Prot_kinase_dom"/>
</dbReference>
<dbReference type="GO" id="GO:0004714">
    <property type="term" value="F:transmembrane receptor protein tyrosine kinase activity"/>
    <property type="evidence" value="ECO:0007669"/>
    <property type="project" value="TreeGrafter"/>
</dbReference>
<dbReference type="Gene3D" id="1.10.510.10">
    <property type="entry name" value="Transferase(Phosphotransferase) domain 1"/>
    <property type="match status" value="1"/>
</dbReference>
<feature type="domain" description="Ig-like" evidence="13">
    <location>
        <begin position="777"/>
        <end position="878"/>
    </location>
</feature>
<dbReference type="PRINTS" id="PR00109">
    <property type="entry name" value="TYRKINASE"/>
</dbReference>
<comment type="subcellular location">
    <subcellularLocation>
        <location evidence="1">Membrane</location>
        <topology evidence="1">Single-pass membrane protein</topology>
    </subcellularLocation>
</comment>
<dbReference type="InterPro" id="IPR003598">
    <property type="entry name" value="Ig_sub2"/>
</dbReference>
<feature type="chain" id="PRO_5041936657" description="Tyrosine-protein kinase-like otk" evidence="11">
    <location>
        <begin position="23"/>
        <end position="1319"/>
    </location>
</feature>
<keyword evidence="3 10" id="KW-1133">Transmembrane helix</keyword>
<organism evidence="14 15">
    <name type="scientific">Mythimna separata</name>
    <name type="common">Oriental armyworm</name>
    <name type="synonym">Pseudaletia separata</name>
    <dbReference type="NCBI Taxonomy" id="271217"/>
    <lineage>
        <taxon>Eukaryota</taxon>
        <taxon>Metazoa</taxon>
        <taxon>Ecdysozoa</taxon>
        <taxon>Arthropoda</taxon>
        <taxon>Hexapoda</taxon>
        <taxon>Insecta</taxon>
        <taxon>Pterygota</taxon>
        <taxon>Neoptera</taxon>
        <taxon>Endopterygota</taxon>
        <taxon>Lepidoptera</taxon>
        <taxon>Glossata</taxon>
        <taxon>Ditrysia</taxon>
        <taxon>Noctuoidea</taxon>
        <taxon>Noctuidae</taxon>
        <taxon>Noctuinae</taxon>
        <taxon>Hadenini</taxon>
        <taxon>Mythimna</taxon>
    </lineage>
</organism>
<dbReference type="SMART" id="SM00409">
    <property type="entry name" value="IG"/>
    <property type="match status" value="7"/>
</dbReference>
<keyword evidence="6" id="KW-0675">Receptor</keyword>
<evidence type="ECO:0000256" key="4">
    <source>
        <dbReference type="ARBA" id="ARBA00023136"/>
    </source>
</evidence>
<proteinExistence type="predicted"/>
<keyword evidence="5" id="KW-1015">Disulfide bond</keyword>
<feature type="domain" description="Ig-like" evidence="13">
    <location>
        <begin position="383"/>
        <end position="476"/>
    </location>
</feature>
<dbReference type="SMART" id="SM00219">
    <property type="entry name" value="TyrKc"/>
    <property type="match status" value="1"/>
</dbReference>
<dbReference type="GO" id="GO:0016020">
    <property type="term" value="C:membrane"/>
    <property type="evidence" value="ECO:0007669"/>
    <property type="project" value="UniProtKB-SubCell"/>
</dbReference>
<evidence type="ECO:0000259" key="13">
    <source>
        <dbReference type="PROSITE" id="PS50835"/>
    </source>
</evidence>
<dbReference type="Gene3D" id="2.60.40.10">
    <property type="entry name" value="Immunoglobulins"/>
    <property type="match status" value="13"/>
</dbReference>
<dbReference type="PANTHER" id="PTHR24416">
    <property type="entry name" value="TYROSINE-PROTEIN KINASE RECEPTOR"/>
    <property type="match status" value="1"/>
</dbReference>
<evidence type="ECO:0000256" key="5">
    <source>
        <dbReference type="ARBA" id="ARBA00023157"/>
    </source>
</evidence>
<name>A0AAD8DLD9_MYTSE</name>
<dbReference type="InterPro" id="IPR001245">
    <property type="entry name" value="Ser-Thr/Tyr_kinase_cat_dom"/>
</dbReference>
<feature type="compositionally biased region" description="Polar residues" evidence="9">
    <location>
        <begin position="974"/>
        <end position="984"/>
    </location>
</feature>
<evidence type="ECO:0000313" key="15">
    <source>
        <dbReference type="Proteomes" id="UP001231518"/>
    </source>
</evidence>
<dbReference type="PROSITE" id="PS50011">
    <property type="entry name" value="PROTEIN_KINASE_DOM"/>
    <property type="match status" value="1"/>
</dbReference>
<feature type="domain" description="Protein kinase" evidence="12">
    <location>
        <begin position="1002"/>
        <end position="1301"/>
    </location>
</feature>
<feature type="region of interest" description="Disordered" evidence="9">
    <location>
        <begin position="961"/>
        <end position="987"/>
    </location>
</feature>
<evidence type="ECO:0000256" key="9">
    <source>
        <dbReference type="SAM" id="MobiDB-lite"/>
    </source>
</evidence>
<dbReference type="PROSITE" id="PS00109">
    <property type="entry name" value="PROTEIN_KINASE_TYR"/>
    <property type="match status" value="1"/>
</dbReference>
<dbReference type="GO" id="GO:0005524">
    <property type="term" value="F:ATP binding"/>
    <property type="evidence" value="ECO:0007669"/>
    <property type="project" value="InterPro"/>
</dbReference>
<feature type="domain" description="Ig-like" evidence="13">
    <location>
        <begin position="499"/>
        <end position="592"/>
    </location>
</feature>
<dbReference type="InterPro" id="IPR011009">
    <property type="entry name" value="Kinase-like_dom_sf"/>
</dbReference>
<feature type="transmembrane region" description="Helical" evidence="10">
    <location>
        <begin position="897"/>
        <end position="919"/>
    </location>
</feature>
<evidence type="ECO:0000256" key="7">
    <source>
        <dbReference type="ARBA" id="ARBA00023180"/>
    </source>
</evidence>
<dbReference type="Gene3D" id="3.30.200.20">
    <property type="entry name" value="Phosphorylase Kinase, domain 1"/>
    <property type="match status" value="1"/>
</dbReference>
<feature type="domain" description="Ig-like" evidence="13">
    <location>
        <begin position="615"/>
        <end position="708"/>
    </location>
</feature>
<feature type="domain" description="Ig-like" evidence="13">
    <location>
        <begin position="151"/>
        <end position="244"/>
    </location>
</feature>
<evidence type="ECO:0000259" key="12">
    <source>
        <dbReference type="PROSITE" id="PS50011"/>
    </source>
</evidence>
<reference evidence="14" key="1">
    <citation type="submission" date="2023-03" db="EMBL/GenBank/DDBJ databases">
        <title>Chromosome-level genomes of two armyworms, Mythimna separata and Mythimna loreyi, provide insights into the biosynthesis and reception of sex pheromones.</title>
        <authorList>
            <person name="Zhao H."/>
        </authorList>
    </citation>
    <scope>NUCLEOTIDE SEQUENCE</scope>
    <source>
        <strain evidence="14">BeijingLab</strain>
        <tissue evidence="14">Pupa</tissue>
    </source>
</reference>
<feature type="domain" description="Ig-like" evidence="13">
    <location>
        <begin position="267"/>
        <end position="360"/>
    </location>
</feature>
<evidence type="ECO:0000313" key="14">
    <source>
        <dbReference type="EMBL" id="KAJ8706129.1"/>
    </source>
</evidence>
<keyword evidence="2 10" id="KW-0812">Transmembrane</keyword>
<dbReference type="SMART" id="SM00408">
    <property type="entry name" value="IGc2"/>
    <property type="match status" value="2"/>
</dbReference>
<dbReference type="InterPro" id="IPR003599">
    <property type="entry name" value="Ig_sub"/>
</dbReference>
<dbReference type="InterPro" id="IPR050122">
    <property type="entry name" value="RTK"/>
</dbReference>
<evidence type="ECO:0000256" key="10">
    <source>
        <dbReference type="SAM" id="Phobius"/>
    </source>
</evidence>
<dbReference type="SUPFAM" id="SSF48726">
    <property type="entry name" value="Immunoglobulin"/>
    <property type="match status" value="3"/>
</dbReference>
<keyword evidence="8" id="KW-0393">Immunoglobulin domain</keyword>
<keyword evidence="7" id="KW-0325">Glycoprotein</keyword>
<evidence type="ECO:0000256" key="2">
    <source>
        <dbReference type="ARBA" id="ARBA00022692"/>
    </source>
</evidence>
<keyword evidence="15" id="KW-1185">Reference proteome</keyword>
<evidence type="ECO:0000256" key="11">
    <source>
        <dbReference type="SAM" id="SignalP"/>
    </source>
</evidence>